<name>A0A8J5MS82_HOMAM</name>
<dbReference type="AlphaFoldDB" id="A0A8J5MS82"/>
<dbReference type="Proteomes" id="UP000747542">
    <property type="component" value="Unassembled WGS sequence"/>
</dbReference>
<evidence type="ECO:0000313" key="2">
    <source>
        <dbReference type="Proteomes" id="UP000747542"/>
    </source>
</evidence>
<reference evidence="1" key="1">
    <citation type="journal article" date="2021" name="Sci. Adv.">
        <title>The American lobster genome reveals insights on longevity, neural, and immune adaptations.</title>
        <authorList>
            <person name="Polinski J.M."/>
            <person name="Zimin A.V."/>
            <person name="Clark K.F."/>
            <person name="Kohn A.B."/>
            <person name="Sadowski N."/>
            <person name="Timp W."/>
            <person name="Ptitsyn A."/>
            <person name="Khanna P."/>
            <person name="Romanova D.Y."/>
            <person name="Williams P."/>
            <person name="Greenwood S.J."/>
            <person name="Moroz L.L."/>
            <person name="Walt D.R."/>
            <person name="Bodnar A.G."/>
        </authorList>
    </citation>
    <scope>NUCLEOTIDE SEQUENCE</scope>
    <source>
        <strain evidence="1">GMGI-L3</strain>
    </source>
</reference>
<comment type="caution">
    <text evidence="1">The sequence shown here is derived from an EMBL/GenBank/DDBJ whole genome shotgun (WGS) entry which is preliminary data.</text>
</comment>
<dbReference type="PANTHER" id="PTHR20905">
    <property type="entry name" value="N-ACETYLTRANSFERASE-RELATED"/>
    <property type="match status" value="1"/>
</dbReference>
<accession>A0A8J5MS82</accession>
<gene>
    <name evidence="1" type="ORF">Hamer_G014148</name>
</gene>
<protein>
    <submittedName>
        <fullName evidence="1">Uncharacterized protein</fullName>
    </submittedName>
</protein>
<proteinExistence type="predicted"/>
<dbReference type="GO" id="GO:0008080">
    <property type="term" value="F:N-acetyltransferase activity"/>
    <property type="evidence" value="ECO:0007669"/>
    <property type="project" value="TreeGrafter"/>
</dbReference>
<dbReference type="EMBL" id="JAHLQT010028947">
    <property type="protein sequence ID" value="KAG7161587.1"/>
    <property type="molecule type" value="Genomic_DNA"/>
</dbReference>
<dbReference type="PANTHER" id="PTHR20905:SF1">
    <property type="entry name" value="AT07410P-RELATED"/>
    <property type="match status" value="1"/>
</dbReference>
<keyword evidence="2" id="KW-1185">Reference proteome</keyword>
<organism evidence="1 2">
    <name type="scientific">Homarus americanus</name>
    <name type="common">American lobster</name>
    <dbReference type="NCBI Taxonomy" id="6706"/>
    <lineage>
        <taxon>Eukaryota</taxon>
        <taxon>Metazoa</taxon>
        <taxon>Ecdysozoa</taxon>
        <taxon>Arthropoda</taxon>
        <taxon>Crustacea</taxon>
        <taxon>Multicrustacea</taxon>
        <taxon>Malacostraca</taxon>
        <taxon>Eumalacostraca</taxon>
        <taxon>Eucarida</taxon>
        <taxon>Decapoda</taxon>
        <taxon>Pleocyemata</taxon>
        <taxon>Astacidea</taxon>
        <taxon>Nephropoidea</taxon>
        <taxon>Nephropidae</taxon>
        <taxon>Homarus</taxon>
    </lineage>
</organism>
<dbReference type="OrthoDB" id="6330989at2759"/>
<sequence>MYASLSSSRRLSLTLISRYFSKNAGSVWQRDDGLQRQKWENVVAEWGEASELEFFVLTPQNLDEVMDFQARYFYPRNNLCLGLGMSLKTKMDEGHVRRSLASGMSVGVREKATQKQVAQSLASMITADYSFLYNATKYSTKLEKSYALIVNKVWRQLDVFQDAGVDQVQYLTRGCFQPDYPRRGVTLKMMQMNLELGSEQGCRIACGISSSLKAEKCFIKAGFDVRTNLDLRTLEDGLVDLSRMGHKHMKGFTKKLSPEAALKSKV</sequence>
<evidence type="ECO:0000313" key="1">
    <source>
        <dbReference type="EMBL" id="KAG7161587.1"/>
    </source>
</evidence>